<reference evidence="1 2" key="1">
    <citation type="submission" date="2020-08" db="EMBL/GenBank/DDBJ databases">
        <title>Sequencing the genomes of 1000 actinobacteria strains.</title>
        <authorList>
            <person name="Klenk H.-P."/>
        </authorList>
    </citation>
    <scope>NUCLEOTIDE SEQUENCE [LARGE SCALE GENOMIC DNA]</scope>
    <source>
        <strain evidence="1 2">DSM 105498</strain>
    </source>
</reference>
<gene>
    <name evidence="1" type="ORF">FHU40_001178</name>
</gene>
<dbReference type="RefSeq" id="WP_183591287.1">
    <property type="nucleotide sequence ID" value="NZ_JACHWR010000001.1"/>
</dbReference>
<dbReference type="AlphaFoldDB" id="A0A7W4VT93"/>
<organism evidence="1 2">
    <name type="scientific">Nocardioides soli</name>
    <dbReference type="NCBI Taxonomy" id="1036020"/>
    <lineage>
        <taxon>Bacteria</taxon>
        <taxon>Bacillati</taxon>
        <taxon>Actinomycetota</taxon>
        <taxon>Actinomycetes</taxon>
        <taxon>Propionibacteriales</taxon>
        <taxon>Nocardioidaceae</taxon>
        <taxon>Nocardioides</taxon>
    </lineage>
</organism>
<keyword evidence="2" id="KW-1185">Reference proteome</keyword>
<evidence type="ECO:0000313" key="2">
    <source>
        <dbReference type="Proteomes" id="UP000589626"/>
    </source>
</evidence>
<accession>A0A7W4VT93</accession>
<proteinExistence type="predicted"/>
<dbReference type="EMBL" id="JACHWR010000001">
    <property type="protein sequence ID" value="MBB3041377.1"/>
    <property type="molecule type" value="Genomic_DNA"/>
</dbReference>
<sequence>MDGDSEFGSMVIAKPTPTTPVTSVHKKPKHGFKRITHRGGKVGWLAEDKVRLTKKGGKKHVFLQIRKGGKWHNAIRQTTTKKGVFYFDAVTRKQHRLYKTKSFKIGKLPKRYSVRVVVPSNKKFAKTVSNAWTVSW</sequence>
<comment type="caution">
    <text evidence="1">The sequence shown here is derived from an EMBL/GenBank/DDBJ whole genome shotgun (WGS) entry which is preliminary data.</text>
</comment>
<name>A0A7W4VT93_9ACTN</name>
<dbReference type="Proteomes" id="UP000589626">
    <property type="component" value="Unassembled WGS sequence"/>
</dbReference>
<protein>
    <submittedName>
        <fullName evidence="1">Uncharacterized protein</fullName>
    </submittedName>
</protein>
<evidence type="ECO:0000313" key="1">
    <source>
        <dbReference type="EMBL" id="MBB3041377.1"/>
    </source>
</evidence>